<evidence type="ECO:0000313" key="5">
    <source>
        <dbReference type="EMBL" id="KAK1422762.1"/>
    </source>
</evidence>
<dbReference type="PANTHER" id="PTHR46136">
    <property type="entry name" value="TRANSCRIPTION FACTOR GTE8"/>
    <property type="match status" value="1"/>
</dbReference>
<feature type="coiled-coil region" evidence="3">
    <location>
        <begin position="207"/>
        <end position="256"/>
    </location>
</feature>
<reference evidence="5" key="1">
    <citation type="journal article" date="2023" name="bioRxiv">
        <title>Improved chromosome-level genome assembly for marigold (Tagetes erecta).</title>
        <authorList>
            <person name="Jiang F."/>
            <person name="Yuan L."/>
            <person name="Wang S."/>
            <person name="Wang H."/>
            <person name="Xu D."/>
            <person name="Wang A."/>
            <person name="Fan W."/>
        </authorList>
    </citation>
    <scope>NUCLEOTIDE SEQUENCE</scope>
    <source>
        <strain evidence="5">WSJ</strain>
        <tissue evidence="5">Leaf</tissue>
    </source>
</reference>
<comment type="caution">
    <text evidence="5">The sequence shown here is derived from an EMBL/GenBank/DDBJ whole genome shotgun (WGS) entry which is preliminary data.</text>
</comment>
<organism evidence="5 6">
    <name type="scientific">Tagetes erecta</name>
    <name type="common">African marigold</name>
    <dbReference type="NCBI Taxonomy" id="13708"/>
    <lineage>
        <taxon>Eukaryota</taxon>
        <taxon>Viridiplantae</taxon>
        <taxon>Streptophyta</taxon>
        <taxon>Embryophyta</taxon>
        <taxon>Tracheophyta</taxon>
        <taxon>Spermatophyta</taxon>
        <taxon>Magnoliopsida</taxon>
        <taxon>eudicotyledons</taxon>
        <taxon>Gunneridae</taxon>
        <taxon>Pentapetalae</taxon>
        <taxon>asterids</taxon>
        <taxon>campanulids</taxon>
        <taxon>Asterales</taxon>
        <taxon>Asteraceae</taxon>
        <taxon>Asteroideae</taxon>
        <taxon>Heliantheae alliance</taxon>
        <taxon>Tageteae</taxon>
        <taxon>Tagetes</taxon>
    </lineage>
</organism>
<protein>
    <recommendedName>
        <fullName evidence="4">Bromo domain-containing protein</fullName>
    </recommendedName>
</protein>
<dbReference type="InterPro" id="IPR001487">
    <property type="entry name" value="Bromodomain"/>
</dbReference>
<evidence type="ECO:0000313" key="6">
    <source>
        <dbReference type="Proteomes" id="UP001229421"/>
    </source>
</evidence>
<evidence type="ECO:0000256" key="2">
    <source>
        <dbReference type="PROSITE-ProRule" id="PRU00035"/>
    </source>
</evidence>
<name>A0AAD8NVQ5_TARER</name>
<evidence type="ECO:0000256" key="3">
    <source>
        <dbReference type="SAM" id="Coils"/>
    </source>
</evidence>
<keyword evidence="6" id="KW-1185">Reference proteome</keyword>
<evidence type="ECO:0000259" key="4">
    <source>
        <dbReference type="PROSITE" id="PS50014"/>
    </source>
</evidence>
<dbReference type="EMBL" id="JAUHHV010000005">
    <property type="protein sequence ID" value="KAK1422762.1"/>
    <property type="molecule type" value="Genomic_DNA"/>
</dbReference>
<dbReference type="PRINTS" id="PR00503">
    <property type="entry name" value="BROMODOMAIN"/>
</dbReference>
<proteinExistence type="predicted"/>
<dbReference type="PROSITE" id="PS50014">
    <property type="entry name" value="BROMODOMAIN_2"/>
    <property type="match status" value="1"/>
</dbReference>
<evidence type="ECO:0000256" key="1">
    <source>
        <dbReference type="ARBA" id="ARBA00023117"/>
    </source>
</evidence>
<dbReference type="Pfam" id="PF00439">
    <property type="entry name" value="Bromodomain"/>
    <property type="match status" value="1"/>
</dbReference>
<accession>A0AAD8NVQ5</accession>
<dbReference type="PANTHER" id="PTHR46136:SF19">
    <property type="entry name" value="TRANSCRIPTION FACTOR GTE12"/>
    <property type="match status" value="1"/>
</dbReference>
<dbReference type="Gene3D" id="1.20.920.10">
    <property type="entry name" value="Bromodomain-like"/>
    <property type="match status" value="1"/>
</dbReference>
<dbReference type="InterPro" id="IPR036427">
    <property type="entry name" value="Bromodomain-like_sf"/>
</dbReference>
<dbReference type="SUPFAM" id="SSF47370">
    <property type="entry name" value="Bromodomain"/>
    <property type="match status" value="1"/>
</dbReference>
<dbReference type="InterPro" id="IPR052442">
    <property type="entry name" value="Env_Response_Regulator"/>
</dbReference>
<keyword evidence="1 2" id="KW-0103">Bromodomain</keyword>
<dbReference type="Proteomes" id="UP001229421">
    <property type="component" value="Unassembled WGS sequence"/>
</dbReference>
<dbReference type="AlphaFoldDB" id="A0AAD8NVQ5"/>
<keyword evidence="3" id="KW-0175">Coiled coil</keyword>
<feature type="domain" description="Bromo" evidence="4">
    <location>
        <begin position="1"/>
        <end position="43"/>
    </location>
</feature>
<gene>
    <name evidence="5" type="ORF">QVD17_18048</name>
</gene>
<sequence length="319" mass="36413">MDFGTISKKLDDDIYSNTEAFAADIKLTFSNAMMYNPPGNFFHKLAKELDVSFVKSWRSLEAKLVKQSKRAAEQSKLKKNVQNINKAHKVVKQQVVGVGLKVKKTEDTSNVTSCSEVKPSISCEEKTLLKKELLVALRGDLSGPLRGFLRKYGLISSKKEKIESVFDTFGDHTLLELKRVMKGCLGTSTEKGKDDYVKTPQPKETSLRQKLEEKSNLESRIRAARAAKEAILESAKSDLQMKRDRERERVEKMKRTVTMDDNLSFLMELEKLCQYSGIKNPLEKIGLRLKDEYYYGYEYIDDDDDSGVIFDEIEDGEIF</sequence>